<protein>
    <submittedName>
        <fullName evidence="6">3-hydroxy-3-methylglutaryl-coenzyme a reductase 1</fullName>
    </submittedName>
</protein>
<dbReference type="GO" id="GO:0008299">
    <property type="term" value="P:isoprenoid biosynthetic process"/>
    <property type="evidence" value="ECO:0007669"/>
    <property type="project" value="UniProtKB-KW"/>
</dbReference>
<dbReference type="PANTHER" id="PTHR10572:SF53">
    <property type="entry name" value="3-HYDROXY-3-METHYLGLUTARYL COENZYME A REDUCTASE"/>
    <property type="match status" value="1"/>
</dbReference>
<evidence type="ECO:0000256" key="1">
    <source>
        <dbReference type="ARBA" id="ARBA00005084"/>
    </source>
</evidence>
<feature type="compositionally biased region" description="Acidic residues" evidence="5">
    <location>
        <begin position="141"/>
        <end position="151"/>
    </location>
</feature>
<dbReference type="SMR" id="A0A1J6JEL8"/>
<evidence type="ECO:0000313" key="7">
    <source>
        <dbReference type="Proteomes" id="UP000187609"/>
    </source>
</evidence>
<evidence type="ECO:0000256" key="3">
    <source>
        <dbReference type="ARBA" id="ARBA00023002"/>
    </source>
</evidence>
<dbReference type="UniPathway" id="UPA00058">
    <property type="reaction ID" value="UER00103"/>
</dbReference>
<dbReference type="PRINTS" id="PR00071">
    <property type="entry name" value="HMGCOARDTASE"/>
</dbReference>
<organism evidence="6 7">
    <name type="scientific">Nicotiana attenuata</name>
    <name type="common">Coyote tobacco</name>
    <dbReference type="NCBI Taxonomy" id="49451"/>
    <lineage>
        <taxon>Eukaryota</taxon>
        <taxon>Viridiplantae</taxon>
        <taxon>Streptophyta</taxon>
        <taxon>Embryophyta</taxon>
        <taxon>Tracheophyta</taxon>
        <taxon>Spermatophyta</taxon>
        <taxon>Magnoliopsida</taxon>
        <taxon>eudicotyledons</taxon>
        <taxon>Gunneridae</taxon>
        <taxon>Pentapetalae</taxon>
        <taxon>asterids</taxon>
        <taxon>lamiids</taxon>
        <taxon>Solanales</taxon>
        <taxon>Solanaceae</taxon>
        <taxon>Nicotianoideae</taxon>
        <taxon>Nicotianeae</taxon>
        <taxon>Nicotiana</taxon>
    </lineage>
</organism>
<dbReference type="Gramene" id="OIT08119">
    <property type="protein sequence ID" value="OIT08119"/>
    <property type="gene ID" value="A4A49_10294"/>
</dbReference>
<dbReference type="GO" id="GO:0005778">
    <property type="term" value="C:peroxisomal membrane"/>
    <property type="evidence" value="ECO:0007669"/>
    <property type="project" value="TreeGrafter"/>
</dbReference>
<keyword evidence="3" id="KW-0560">Oxidoreductase</keyword>
<dbReference type="PROSITE" id="PS50065">
    <property type="entry name" value="HMG_COA_REDUCTASE_4"/>
    <property type="match status" value="1"/>
</dbReference>
<dbReference type="Gene3D" id="3.90.770.10">
    <property type="entry name" value="3-hydroxy-3-methylglutaryl-coenzyme A Reductase, Chain A, domain 2"/>
    <property type="match status" value="1"/>
</dbReference>
<dbReference type="SUPFAM" id="SSF56542">
    <property type="entry name" value="Substrate-binding domain of HMG-CoA reductase"/>
    <property type="match status" value="1"/>
</dbReference>
<sequence>MNSNPCGVECYHGYSQTCPYQVPFTYHFDGHRPGSYLVQLSDGSIVLVTAVVTARTYRDQQTVSTRFRKNKKKRGYLNACQGRIRKHGKHHYDKGNTDKMHHIGMLFDEYLPSYFRKVAMRYSYKRSNLCGTSSFQKDVEVKDEDEEEEEKSNEHQVLDESLHRDATKILSQLPLVDQGYLLLSESEKSASKEIYNEPSRNEEITLFATPAEIEVTNIVPLRALKLGFGCREFVLNSEEFVEDSLSSGCTKYGEDWFANRLFEDISSRNMVPEIVVICYSTWKGEIEKGLQLPMFVLVPYGSNFKLSGCLNMNISLDSSRFVESSLMSWYFKSGMFEDAIKFRNPNLRELYKQPRNPSRKNGVSGVKRLGSYFGIWFNTEQLCYYMFFLEYPDTFDTFVMVFDQLSRSTRLQRIQCSLAGKNPYIRFSGGTRNAVGMNLVSKEAPNSSEFLQMEVGVISSIFYLEKNDAAVNWIQGSGKSVVREVVISLEVVKEVLKTSISALIEFNMIKNLTGSNMAGPLSGCNAQATNSITRTVENYHNVTFMAFIDGKDLHVSVTTPFNEEGVLASVKRFNAFENMELMIGISFEIVDRKFKMHEFEDMDMAEIFYMMHYSGYMNHWIEFEMSRCNSYGPTYVKFDHLYVHSLKLRILVFEPGGSTFSICDNNDIILEVSPYGAAHKNGNLRSLTERVIHQNGGRVVTVSDKTEVVKTPNTYVNIVEMGTAIVIKNVNPDCSGARLNSKGANQLTKLLKYCSSQVVQIIVKLVDTWRKMMLPLPLLNSSFIMPLLKWKYGSATQVYLLGNETAGSKLCKIGSCHYYKSTAMEHFEVLKKQGSVALSRKLLLASFMMFWIYGSNLHLRIGSLLKGAYPHGGDLIKVIFVFEKLIVEGQSPNGSVNPTLKSFWIGSTREEVLGVYNGQHAKSRKFCKVEYKPQFGTVLELQLHSKSAPTNTASFVTCSVLKFLNCSCNFGHQLCTSAD</sequence>
<accession>A0A1J6JEL8</accession>
<dbReference type="InterPro" id="IPR023074">
    <property type="entry name" value="HMG_CoA_Rdtase_cat_sf"/>
</dbReference>
<gene>
    <name evidence="6" type="primary">HMGR1_0</name>
    <name evidence="6" type="ORF">A4A49_10294</name>
</gene>
<feature type="region of interest" description="Disordered" evidence="5">
    <location>
        <begin position="138"/>
        <end position="158"/>
    </location>
</feature>
<dbReference type="Proteomes" id="UP000187609">
    <property type="component" value="Unassembled WGS sequence"/>
</dbReference>
<dbReference type="PANTHER" id="PTHR10572">
    <property type="entry name" value="3-HYDROXY-3-METHYLGLUTARYL-COENZYME A REDUCTASE"/>
    <property type="match status" value="1"/>
</dbReference>
<keyword evidence="4" id="KW-0414">Isoprene biosynthesis</keyword>
<dbReference type="AlphaFoldDB" id="A0A1J6JEL8"/>
<dbReference type="EMBL" id="MJEQ01037183">
    <property type="protein sequence ID" value="OIT08119.1"/>
    <property type="molecule type" value="Genomic_DNA"/>
</dbReference>
<dbReference type="STRING" id="49451.A0A1J6JEL8"/>
<dbReference type="InterPro" id="IPR009029">
    <property type="entry name" value="HMG_CoA_Rdtase_sub-bd_dom_sf"/>
</dbReference>
<comment type="pathway">
    <text evidence="1">Metabolic intermediate biosynthesis; (R)-mevalonate biosynthesis; (R)-mevalonate from acetyl-CoA: step 3/3.</text>
</comment>
<reference evidence="6" key="1">
    <citation type="submission" date="2016-11" db="EMBL/GenBank/DDBJ databases">
        <title>The genome of Nicotiana attenuata.</title>
        <authorList>
            <person name="Xu S."/>
            <person name="Brockmoeller T."/>
            <person name="Gaquerel E."/>
            <person name="Navarro A."/>
            <person name="Kuhl H."/>
            <person name="Gase K."/>
            <person name="Ling Z."/>
            <person name="Zhou W."/>
            <person name="Kreitzer C."/>
            <person name="Stanke M."/>
            <person name="Tang H."/>
            <person name="Lyons E."/>
            <person name="Pandey P."/>
            <person name="Pandey S.P."/>
            <person name="Timmermann B."/>
            <person name="Baldwin I.T."/>
        </authorList>
    </citation>
    <scope>NUCLEOTIDE SEQUENCE [LARGE SCALE GENOMIC DNA]</scope>
    <source>
        <strain evidence="6">UT</strain>
    </source>
</reference>
<evidence type="ECO:0000256" key="2">
    <source>
        <dbReference type="ARBA" id="ARBA00007661"/>
    </source>
</evidence>
<dbReference type="GO" id="GO:0005789">
    <property type="term" value="C:endoplasmic reticulum membrane"/>
    <property type="evidence" value="ECO:0007669"/>
    <property type="project" value="TreeGrafter"/>
</dbReference>
<evidence type="ECO:0000313" key="6">
    <source>
        <dbReference type="EMBL" id="OIT08119.1"/>
    </source>
</evidence>
<dbReference type="InterPro" id="IPR002202">
    <property type="entry name" value="HMG_CoA_Rdtase"/>
</dbReference>
<evidence type="ECO:0000256" key="4">
    <source>
        <dbReference type="ARBA" id="ARBA00023229"/>
    </source>
</evidence>
<dbReference type="GO" id="GO:0015936">
    <property type="term" value="P:coenzyme A metabolic process"/>
    <property type="evidence" value="ECO:0007669"/>
    <property type="project" value="InterPro"/>
</dbReference>
<keyword evidence="7" id="KW-1185">Reference proteome</keyword>
<dbReference type="GO" id="GO:0016126">
    <property type="term" value="P:sterol biosynthetic process"/>
    <property type="evidence" value="ECO:0007669"/>
    <property type="project" value="TreeGrafter"/>
</dbReference>
<comment type="similarity">
    <text evidence="2">Belongs to the HMG-CoA reductase family.</text>
</comment>
<dbReference type="Gene3D" id="3.30.70.420">
    <property type="entry name" value="Hydroxymethylglutaryl-CoA reductase, class I/II, NAD/NADP-binding domain"/>
    <property type="match status" value="1"/>
</dbReference>
<comment type="caution">
    <text evidence="6">The sequence shown here is derived from an EMBL/GenBank/DDBJ whole genome shotgun (WGS) entry which is preliminary data.</text>
</comment>
<dbReference type="GO" id="GO:0004420">
    <property type="term" value="F:hydroxymethylglutaryl-CoA reductase (NADPH) activity"/>
    <property type="evidence" value="ECO:0007669"/>
    <property type="project" value="InterPro"/>
</dbReference>
<evidence type="ECO:0000256" key="5">
    <source>
        <dbReference type="SAM" id="MobiDB-lite"/>
    </source>
</evidence>
<dbReference type="SUPFAM" id="SSF55035">
    <property type="entry name" value="NAD-binding domain of HMG-CoA reductase"/>
    <property type="match status" value="1"/>
</dbReference>
<proteinExistence type="inferred from homology"/>
<name>A0A1J6JEL8_NICAT</name>
<dbReference type="Pfam" id="PF00368">
    <property type="entry name" value="HMG-CoA_red"/>
    <property type="match status" value="1"/>
</dbReference>
<dbReference type="InterPro" id="IPR009023">
    <property type="entry name" value="HMG_CoA_Rdtase_NAD(P)-bd_sf"/>
</dbReference>